<proteinExistence type="predicted"/>
<dbReference type="Proteomes" id="UP000281474">
    <property type="component" value="Unassembled WGS sequence"/>
</dbReference>
<gene>
    <name evidence="1" type="ORF">D5018_11120</name>
</gene>
<organism evidence="1 2">
    <name type="scientific">Parashewanella curva</name>
    <dbReference type="NCBI Taxonomy" id="2338552"/>
    <lineage>
        <taxon>Bacteria</taxon>
        <taxon>Pseudomonadati</taxon>
        <taxon>Pseudomonadota</taxon>
        <taxon>Gammaproteobacteria</taxon>
        <taxon>Alteromonadales</taxon>
        <taxon>Shewanellaceae</taxon>
        <taxon>Parashewanella</taxon>
    </lineage>
</organism>
<reference evidence="1 2" key="1">
    <citation type="submission" date="2018-09" db="EMBL/GenBank/DDBJ databases">
        <title>Phylogeny of the Shewanellaceae, and recommendation for two new genera, Pseudoshewanella and Parashewanella.</title>
        <authorList>
            <person name="Wang G."/>
        </authorList>
    </citation>
    <scope>NUCLEOTIDE SEQUENCE [LARGE SCALE GENOMIC DNA]</scope>
    <source>
        <strain evidence="1 2">C51</strain>
    </source>
</reference>
<sequence>MFDKRLPAGWKLSLSTKFEPSVSGAQATKIMYVTLPYAQASTPWAQALIRFNKLFSDGLEQVCQTVLFNKGVKFPSDGCCHHFANYLIFGMKKQAYLDRDFKEWYDQLPFVEILSFSELTVRWGDIIQHTHMGKLIHSMVYVGDSRYISRHGNTYIYFQSLEATKLSYPSDSSRIIRLLPEFYSTELEFKLCYSSAT</sequence>
<name>A0A3L8PZS4_9GAMM</name>
<evidence type="ECO:0000313" key="1">
    <source>
        <dbReference type="EMBL" id="RLV59592.1"/>
    </source>
</evidence>
<dbReference type="RefSeq" id="WP_121839079.1">
    <property type="nucleotide sequence ID" value="NZ_ML014779.1"/>
</dbReference>
<protein>
    <recommendedName>
        <fullName evidence="3">NlpC/P60 domain-containing protein</fullName>
    </recommendedName>
</protein>
<dbReference type="AlphaFoldDB" id="A0A3L8PZS4"/>
<keyword evidence="2" id="KW-1185">Reference proteome</keyword>
<evidence type="ECO:0000313" key="2">
    <source>
        <dbReference type="Proteomes" id="UP000281474"/>
    </source>
</evidence>
<accession>A0A3L8PZS4</accession>
<evidence type="ECO:0008006" key="3">
    <source>
        <dbReference type="Google" id="ProtNLM"/>
    </source>
</evidence>
<dbReference type="EMBL" id="QZEI01000030">
    <property type="protein sequence ID" value="RLV59592.1"/>
    <property type="molecule type" value="Genomic_DNA"/>
</dbReference>
<comment type="caution">
    <text evidence="1">The sequence shown here is derived from an EMBL/GenBank/DDBJ whole genome shotgun (WGS) entry which is preliminary data.</text>
</comment>